<name>A0A645BU07_9ZZZZ</name>
<dbReference type="GO" id="GO:0008270">
    <property type="term" value="F:zinc ion binding"/>
    <property type="evidence" value="ECO:0007669"/>
    <property type="project" value="InterPro"/>
</dbReference>
<reference evidence="4" key="1">
    <citation type="submission" date="2019-08" db="EMBL/GenBank/DDBJ databases">
        <authorList>
            <person name="Kucharzyk K."/>
            <person name="Murdoch R.W."/>
            <person name="Higgins S."/>
            <person name="Loffler F."/>
        </authorList>
    </citation>
    <scope>NUCLEOTIDE SEQUENCE</scope>
</reference>
<dbReference type="GO" id="GO:0016787">
    <property type="term" value="F:hydrolase activity"/>
    <property type="evidence" value="ECO:0007669"/>
    <property type="project" value="UniProtKB-KW"/>
</dbReference>
<keyword evidence="1" id="KW-0540">Nuclease</keyword>
<comment type="caution">
    <text evidence="4">The sequence shown here is derived from an EMBL/GenBank/DDBJ whole genome shotgun (WGS) entry which is preliminary data.</text>
</comment>
<evidence type="ECO:0000256" key="1">
    <source>
        <dbReference type="ARBA" id="ARBA00022722"/>
    </source>
</evidence>
<dbReference type="Gene3D" id="1.10.30.50">
    <property type="match status" value="1"/>
</dbReference>
<sequence>MARFPEVYQDTRWPPARRECIRRANGLCQQCARRGKVKAGREVDHIIELTAKNKSDPMIAYGQDNLQYLCTDCHNEKHDRSIGLQKYLTPPGVISEE</sequence>
<dbReference type="PANTHER" id="PTHR41286">
    <property type="entry name" value="HNH NUCLEASE YAJD-RELATED"/>
    <property type="match status" value="1"/>
</dbReference>
<evidence type="ECO:0000259" key="3">
    <source>
        <dbReference type="SMART" id="SM00507"/>
    </source>
</evidence>
<accession>A0A645BU07</accession>
<dbReference type="InterPro" id="IPR003615">
    <property type="entry name" value="HNH_nuc"/>
</dbReference>
<dbReference type="EMBL" id="VSSQ01022534">
    <property type="protein sequence ID" value="MPM68910.1"/>
    <property type="molecule type" value="Genomic_DNA"/>
</dbReference>
<proteinExistence type="predicted"/>
<dbReference type="GO" id="GO:0005829">
    <property type="term" value="C:cytosol"/>
    <property type="evidence" value="ECO:0007669"/>
    <property type="project" value="TreeGrafter"/>
</dbReference>
<feature type="domain" description="HNH nuclease" evidence="3">
    <location>
        <begin position="15"/>
        <end position="75"/>
    </location>
</feature>
<dbReference type="Pfam" id="PF01844">
    <property type="entry name" value="HNH"/>
    <property type="match status" value="1"/>
</dbReference>
<evidence type="ECO:0000313" key="4">
    <source>
        <dbReference type="EMBL" id="MPM68910.1"/>
    </source>
</evidence>
<dbReference type="GO" id="GO:0004519">
    <property type="term" value="F:endonuclease activity"/>
    <property type="evidence" value="ECO:0007669"/>
    <property type="project" value="InterPro"/>
</dbReference>
<dbReference type="PANTHER" id="PTHR41286:SF1">
    <property type="entry name" value="HNH NUCLEASE YAJD-RELATED"/>
    <property type="match status" value="1"/>
</dbReference>
<gene>
    <name evidence="4" type="ORF">SDC9_115845</name>
</gene>
<dbReference type="CDD" id="cd00085">
    <property type="entry name" value="HNHc"/>
    <property type="match status" value="1"/>
</dbReference>
<keyword evidence="2" id="KW-0378">Hydrolase</keyword>
<dbReference type="SMART" id="SM00507">
    <property type="entry name" value="HNHc"/>
    <property type="match status" value="1"/>
</dbReference>
<dbReference type="GO" id="GO:0003676">
    <property type="term" value="F:nucleic acid binding"/>
    <property type="evidence" value="ECO:0007669"/>
    <property type="project" value="InterPro"/>
</dbReference>
<organism evidence="4">
    <name type="scientific">bioreactor metagenome</name>
    <dbReference type="NCBI Taxonomy" id="1076179"/>
    <lineage>
        <taxon>unclassified sequences</taxon>
        <taxon>metagenomes</taxon>
        <taxon>ecological metagenomes</taxon>
    </lineage>
</organism>
<dbReference type="InterPro" id="IPR002711">
    <property type="entry name" value="HNH"/>
</dbReference>
<protein>
    <recommendedName>
        <fullName evidence="3">HNH nuclease domain-containing protein</fullName>
    </recommendedName>
</protein>
<evidence type="ECO:0000256" key="2">
    <source>
        <dbReference type="ARBA" id="ARBA00022801"/>
    </source>
</evidence>
<dbReference type="AlphaFoldDB" id="A0A645BU07"/>